<dbReference type="EMBL" id="JAVLAO010000001">
    <property type="protein sequence ID" value="MDT7037404.1"/>
    <property type="molecule type" value="Genomic_DNA"/>
</dbReference>
<reference evidence="1" key="1">
    <citation type="submission" date="2023-08" db="EMBL/GenBank/DDBJ databases">
        <authorList>
            <person name="Page C.A."/>
            <person name="Perez-Diaz I.M."/>
        </authorList>
    </citation>
    <scope>NUCLEOTIDE SEQUENCE</scope>
    <source>
        <strain evidence="1">1.8.9</strain>
    </source>
</reference>
<proteinExistence type="predicted"/>
<comment type="caution">
    <text evidence="1">The sequence shown here is derived from an EMBL/GenBank/DDBJ whole genome shotgun (WGS) entry which is preliminary data.</text>
</comment>
<dbReference type="Proteomes" id="UP001263852">
    <property type="component" value="Unassembled WGS sequence"/>
</dbReference>
<name>A0AAW8WBC3_LACPE</name>
<dbReference type="AlphaFoldDB" id="A0AAW8WBC3"/>
<protein>
    <submittedName>
        <fullName evidence="1">Uncharacterized protein</fullName>
    </submittedName>
</protein>
<evidence type="ECO:0000313" key="2">
    <source>
        <dbReference type="Proteomes" id="UP001263852"/>
    </source>
</evidence>
<accession>A0AAW8WBC3</accession>
<gene>
    <name evidence="1" type="ORF">RI555_00015</name>
</gene>
<evidence type="ECO:0000313" key="1">
    <source>
        <dbReference type="EMBL" id="MDT7037404.1"/>
    </source>
</evidence>
<sequence>MGLNDTSVISEHQHLFLNMHDSELQKLHHNKLAAVPAFWQF</sequence>
<dbReference type="RefSeq" id="WP_313850607.1">
    <property type="nucleotide sequence ID" value="NZ_JAVLAN010000001.1"/>
</dbReference>
<organism evidence="1 2">
    <name type="scientific">Lactiplantibacillus pentosus</name>
    <name type="common">Lactobacillus pentosus</name>
    <dbReference type="NCBI Taxonomy" id="1589"/>
    <lineage>
        <taxon>Bacteria</taxon>
        <taxon>Bacillati</taxon>
        <taxon>Bacillota</taxon>
        <taxon>Bacilli</taxon>
        <taxon>Lactobacillales</taxon>
        <taxon>Lactobacillaceae</taxon>
        <taxon>Lactiplantibacillus</taxon>
    </lineage>
</organism>